<organism evidence="2 3">
    <name type="scientific">Vagococcus allomyrinae</name>
    <dbReference type="NCBI Taxonomy" id="2794353"/>
    <lineage>
        <taxon>Bacteria</taxon>
        <taxon>Bacillati</taxon>
        <taxon>Bacillota</taxon>
        <taxon>Bacilli</taxon>
        <taxon>Lactobacillales</taxon>
        <taxon>Enterococcaceae</taxon>
        <taxon>Vagococcus</taxon>
    </lineage>
</organism>
<gene>
    <name evidence="2" type="ORF">I6N95_10160</name>
</gene>
<dbReference type="AlphaFoldDB" id="A0A940SWG9"/>
<name>A0A940SWG9_9ENTE</name>
<feature type="chain" id="PRO_5037667454" evidence="1">
    <location>
        <begin position="26"/>
        <end position="79"/>
    </location>
</feature>
<feature type="signal peptide" evidence="1">
    <location>
        <begin position="1"/>
        <end position="25"/>
    </location>
</feature>
<dbReference type="RefSeq" id="WP_209527257.1">
    <property type="nucleotide sequence ID" value="NZ_JAEEGA010000006.1"/>
</dbReference>
<evidence type="ECO:0000313" key="2">
    <source>
        <dbReference type="EMBL" id="MBP1041368.1"/>
    </source>
</evidence>
<sequence>MIKRTYVIFLSICALSNSMPVAVSATELATAPQRDGGAIELRIFYQKKQFFASKPPKMLGKLSLIKTEKAKGGYYGYYN</sequence>
<evidence type="ECO:0000313" key="3">
    <source>
        <dbReference type="Proteomes" id="UP000674938"/>
    </source>
</evidence>
<comment type="caution">
    <text evidence="2">The sequence shown here is derived from an EMBL/GenBank/DDBJ whole genome shotgun (WGS) entry which is preliminary data.</text>
</comment>
<keyword evidence="3" id="KW-1185">Reference proteome</keyword>
<proteinExistence type="predicted"/>
<protein>
    <submittedName>
        <fullName evidence="2">Uncharacterized protein</fullName>
    </submittedName>
</protein>
<evidence type="ECO:0000256" key="1">
    <source>
        <dbReference type="SAM" id="SignalP"/>
    </source>
</evidence>
<dbReference type="EMBL" id="JAEEGA010000006">
    <property type="protein sequence ID" value="MBP1041368.1"/>
    <property type="molecule type" value="Genomic_DNA"/>
</dbReference>
<reference evidence="2" key="1">
    <citation type="submission" date="2020-12" db="EMBL/GenBank/DDBJ databases">
        <title>Vagococcus allomyrinae sp. nov. and Enterococcus lavae sp. nov., isolated from the larvae of Allomyrina dichotoma.</title>
        <authorList>
            <person name="Lee S.D."/>
        </authorList>
    </citation>
    <scope>NUCLEOTIDE SEQUENCE</scope>
    <source>
        <strain evidence="2">BWB3-3</strain>
    </source>
</reference>
<dbReference type="Proteomes" id="UP000674938">
    <property type="component" value="Unassembled WGS sequence"/>
</dbReference>
<keyword evidence="1" id="KW-0732">Signal</keyword>
<accession>A0A940SWG9</accession>